<gene>
    <name evidence="5" type="ORF">BO99DRAFT_217957</name>
</gene>
<dbReference type="GO" id="GO:0016491">
    <property type="term" value="F:oxidoreductase activity"/>
    <property type="evidence" value="ECO:0007669"/>
    <property type="project" value="UniProtKB-KW"/>
</dbReference>
<dbReference type="Proteomes" id="UP000249829">
    <property type="component" value="Unassembled WGS sequence"/>
</dbReference>
<evidence type="ECO:0000256" key="2">
    <source>
        <dbReference type="ARBA" id="ARBA00022857"/>
    </source>
</evidence>
<dbReference type="OMA" id="PMIHVKA"/>
<dbReference type="AlphaFoldDB" id="A0A2V5H6R5"/>
<evidence type="ECO:0000256" key="3">
    <source>
        <dbReference type="ARBA" id="ARBA00023002"/>
    </source>
</evidence>
<accession>A0A2V5H6R5</accession>
<name>A0A2V5H6R5_ASPV1</name>
<comment type="similarity">
    <text evidence="1">Belongs to the NmrA-type oxidoreductase family. Isoflavone reductase subfamily.</text>
</comment>
<evidence type="ECO:0000256" key="1">
    <source>
        <dbReference type="ARBA" id="ARBA00005725"/>
    </source>
</evidence>
<dbReference type="InterPro" id="IPR036291">
    <property type="entry name" value="NAD(P)-bd_dom_sf"/>
</dbReference>
<reference evidence="5 6" key="1">
    <citation type="submission" date="2018-02" db="EMBL/GenBank/DDBJ databases">
        <title>The genomes of Aspergillus section Nigri reveals drivers in fungal speciation.</title>
        <authorList>
            <consortium name="DOE Joint Genome Institute"/>
            <person name="Vesth T.C."/>
            <person name="Nybo J."/>
            <person name="Theobald S."/>
            <person name="Brandl J."/>
            <person name="Frisvad J.C."/>
            <person name="Nielsen K.F."/>
            <person name="Lyhne E.K."/>
            <person name="Kogle M.E."/>
            <person name="Kuo A."/>
            <person name="Riley R."/>
            <person name="Clum A."/>
            <person name="Nolan M."/>
            <person name="Lipzen A."/>
            <person name="Salamov A."/>
            <person name="Henrissat B."/>
            <person name="Wiebenga A."/>
            <person name="De vries R.P."/>
            <person name="Grigoriev I.V."/>
            <person name="Mortensen U.H."/>
            <person name="Andersen M.R."/>
            <person name="Baker S.E."/>
        </authorList>
    </citation>
    <scope>NUCLEOTIDE SEQUENCE [LARGE SCALE GENOMIC DNA]</scope>
    <source>
        <strain evidence="5 6">CBS 115571</strain>
    </source>
</reference>
<dbReference type="EMBL" id="KZ825167">
    <property type="protein sequence ID" value="PYI16593.1"/>
    <property type="molecule type" value="Genomic_DNA"/>
</dbReference>
<dbReference type="PANTHER" id="PTHR47706">
    <property type="entry name" value="NMRA-LIKE FAMILY PROTEIN"/>
    <property type="match status" value="1"/>
</dbReference>
<dbReference type="InterPro" id="IPR016040">
    <property type="entry name" value="NAD(P)-bd_dom"/>
</dbReference>
<proteinExistence type="inferred from homology"/>
<evidence type="ECO:0000313" key="5">
    <source>
        <dbReference type="EMBL" id="PYI16593.1"/>
    </source>
</evidence>
<dbReference type="Gene3D" id="3.40.50.720">
    <property type="entry name" value="NAD(P)-binding Rossmann-like Domain"/>
    <property type="match status" value="1"/>
</dbReference>
<dbReference type="STRING" id="1450538.A0A2V5H6R5"/>
<dbReference type="SUPFAM" id="SSF51735">
    <property type="entry name" value="NAD(P)-binding Rossmann-fold domains"/>
    <property type="match status" value="1"/>
</dbReference>
<sequence length="310" mass="34904">MAITVGVAGITGKFARRVVSHLLQHSDITIRGYCRDPSKVPASISSSEKVTLFKGDAFDKEAIRSFAEGCDVIVCCYLGDDTLMMEGQKALIDACEEVGVPRYVASDWALDYTKLKLGELFPKDPMIHVKAYLDTKQKVKGVHILIGGFIEPVLSPFFNILDPQTNTFRYWGEGDEYMEGTTYDNAAEFTVAVIRDAEATGVVRYLGGRATIREIAQSYEKVYGVKANLERLGSLDELYQTMHQKRAENPADIYGYMSLFFYYYWVNGQTFVGPETDNAKYPDVKPVDWEGFMRQWSLQQLPTAYFALNA</sequence>
<protein>
    <submittedName>
        <fullName evidence="5">NmrA-like family protein</fullName>
    </submittedName>
</protein>
<keyword evidence="2" id="KW-0521">NADP</keyword>
<dbReference type="PANTHER" id="PTHR47706:SF9">
    <property type="entry name" value="NMRA-LIKE DOMAIN-CONTAINING PROTEIN-RELATED"/>
    <property type="match status" value="1"/>
</dbReference>
<organism evidence="5 6">
    <name type="scientific">Aspergillus violaceofuscus (strain CBS 115571)</name>
    <dbReference type="NCBI Taxonomy" id="1450538"/>
    <lineage>
        <taxon>Eukaryota</taxon>
        <taxon>Fungi</taxon>
        <taxon>Dikarya</taxon>
        <taxon>Ascomycota</taxon>
        <taxon>Pezizomycotina</taxon>
        <taxon>Eurotiomycetes</taxon>
        <taxon>Eurotiomycetidae</taxon>
        <taxon>Eurotiales</taxon>
        <taxon>Aspergillaceae</taxon>
        <taxon>Aspergillus</taxon>
    </lineage>
</organism>
<feature type="domain" description="NAD(P)-binding" evidence="4">
    <location>
        <begin position="9"/>
        <end position="138"/>
    </location>
</feature>
<keyword evidence="3" id="KW-0560">Oxidoreductase</keyword>
<evidence type="ECO:0000313" key="6">
    <source>
        <dbReference type="Proteomes" id="UP000249829"/>
    </source>
</evidence>
<keyword evidence="6" id="KW-1185">Reference proteome</keyword>
<dbReference type="Pfam" id="PF13460">
    <property type="entry name" value="NAD_binding_10"/>
    <property type="match status" value="1"/>
</dbReference>
<dbReference type="InterPro" id="IPR051609">
    <property type="entry name" value="NmrA/Isoflavone_reductase-like"/>
</dbReference>
<evidence type="ECO:0000259" key="4">
    <source>
        <dbReference type="Pfam" id="PF13460"/>
    </source>
</evidence>